<gene>
    <name evidence="1" type="ORF">LECACI_7A003544</name>
</gene>
<dbReference type="AlphaFoldDB" id="A0AAI9E836"/>
<organism evidence="1 2">
    <name type="scientific">Lecanosticta acicola</name>
    <dbReference type="NCBI Taxonomy" id="111012"/>
    <lineage>
        <taxon>Eukaryota</taxon>
        <taxon>Fungi</taxon>
        <taxon>Dikarya</taxon>
        <taxon>Ascomycota</taxon>
        <taxon>Pezizomycotina</taxon>
        <taxon>Dothideomycetes</taxon>
        <taxon>Dothideomycetidae</taxon>
        <taxon>Mycosphaerellales</taxon>
        <taxon>Mycosphaerellaceae</taxon>
        <taxon>Lecanosticta</taxon>
    </lineage>
</organism>
<proteinExistence type="predicted"/>
<dbReference type="PANTHER" id="PTHR10091:SF0">
    <property type="entry name" value="GALACTOSE MUTAROTASE"/>
    <property type="match status" value="1"/>
</dbReference>
<dbReference type="GO" id="GO:0006006">
    <property type="term" value="P:glucose metabolic process"/>
    <property type="evidence" value="ECO:0007669"/>
    <property type="project" value="TreeGrafter"/>
</dbReference>
<evidence type="ECO:0000313" key="1">
    <source>
        <dbReference type="EMBL" id="CAK3968094.1"/>
    </source>
</evidence>
<name>A0AAI9E836_9PEZI</name>
<dbReference type="GO" id="GO:0030246">
    <property type="term" value="F:carbohydrate binding"/>
    <property type="evidence" value="ECO:0007669"/>
    <property type="project" value="InterPro"/>
</dbReference>
<dbReference type="GO" id="GO:0004034">
    <property type="term" value="F:aldose 1-epimerase activity"/>
    <property type="evidence" value="ECO:0007669"/>
    <property type="project" value="TreeGrafter"/>
</dbReference>
<keyword evidence="2" id="KW-1185">Reference proteome</keyword>
<dbReference type="Pfam" id="PF01263">
    <property type="entry name" value="Aldose_epim"/>
    <property type="match status" value="1"/>
</dbReference>
<dbReference type="Proteomes" id="UP001296104">
    <property type="component" value="Unassembled WGS sequence"/>
</dbReference>
<dbReference type="Gene3D" id="2.70.98.10">
    <property type="match status" value="1"/>
</dbReference>
<accession>A0AAI9E836</accession>
<evidence type="ECO:0000313" key="2">
    <source>
        <dbReference type="Proteomes" id="UP001296104"/>
    </source>
</evidence>
<dbReference type="GO" id="GO:0033499">
    <property type="term" value="P:galactose catabolic process via UDP-galactose, Leloir pathway"/>
    <property type="evidence" value="ECO:0007669"/>
    <property type="project" value="TreeGrafter"/>
</dbReference>
<reference evidence="1" key="1">
    <citation type="submission" date="2023-11" db="EMBL/GenBank/DDBJ databases">
        <authorList>
            <person name="Alioto T."/>
            <person name="Alioto T."/>
            <person name="Gomez Garrido J."/>
        </authorList>
    </citation>
    <scope>NUCLEOTIDE SEQUENCE</scope>
</reference>
<dbReference type="InterPro" id="IPR014718">
    <property type="entry name" value="GH-type_carb-bd"/>
</dbReference>
<dbReference type="EMBL" id="CAVMBE010000017">
    <property type="protein sequence ID" value="CAK3968094.1"/>
    <property type="molecule type" value="Genomic_DNA"/>
</dbReference>
<dbReference type="PANTHER" id="PTHR10091">
    <property type="entry name" value="ALDOSE-1-EPIMERASE"/>
    <property type="match status" value="1"/>
</dbReference>
<dbReference type="PROSITE" id="PS00545">
    <property type="entry name" value="ALDOSE_1_EPIMERASE"/>
    <property type="match status" value="1"/>
</dbReference>
<dbReference type="SUPFAM" id="SSF74650">
    <property type="entry name" value="Galactose mutarotase-like"/>
    <property type="match status" value="1"/>
</dbReference>
<protein>
    <submittedName>
        <fullName evidence="1">Probable aldose 1-epimerase</fullName>
    </submittedName>
</protein>
<dbReference type="InterPro" id="IPR018052">
    <property type="entry name" value="Ald1_epimerase_CS"/>
</dbReference>
<dbReference type="InterPro" id="IPR008183">
    <property type="entry name" value="Aldose_1/G6P_1-epimerase"/>
</dbReference>
<comment type="caution">
    <text evidence="1">The sequence shown here is derived from an EMBL/GenBank/DDBJ whole genome shotgun (WGS) entry which is preliminary data.</text>
</comment>
<sequence>MSDSQCSDAFTFLPQGGIIQEFRVGGQNIVLGFPSAESYKSKSSPFFGENIGRYANRISGAKINRLNGRSYELKANDGPNLLHGGAQGWGKQDFEGPRPVNRDGREAVLFKYLSKDGEEGFPGTVEMRLWYTASVEEHDGKDKTCLEIEYEVELVGDEVEETAVSLTNHSYFNISGGPTIEGTRAKLPSNLHLVTDDHDIPTGEILPFPGIPANEEFTLGPTEPNPDHCFIVNPHPASIPLDSRKEPLRKFIELYHPNTKIHFEALSTEPAFQFYAGRFLNVPEMDGMPARGRRGGMCVECSRYVNAINNEEWRQQVVLKKGRTWGSRTIYRAWVE</sequence>
<dbReference type="InterPro" id="IPR011013">
    <property type="entry name" value="Gal_mutarotase_sf_dom"/>
</dbReference>